<keyword evidence="1" id="KW-0812">Transmembrane</keyword>
<evidence type="ECO:0000313" key="2">
    <source>
        <dbReference type="EMBL" id="MDM4014404.1"/>
    </source>
</evidence>
<dbReference type="RefSeq" id="WP_289162175.1">
    <property type="nucleotide sequence ID" value="NZ_JASZZN010000002.1"/>
</dbReference>
<evidence type="ECO:0000256" key="1">
    <source>
        <dbReference type="SAM" id="Phobius"/>
    </source>
</evidence>
<dbReference type="InterPro" id="IPR018723">
    <property type="entry name" value="DUF2254_membrane"/>
</dbReference>
<keyword evidence="1" id="KW-0472">Membrane</keyword>
<feature type="transmembrane region" description="Helical" evidence="1">
    <location>
        <begin position="107"/>
        <end position="125"/>
    </location>
</feature>
<gene>
    <name evidence="2" type="ORF">QTN89_03100</name>
</gene>
<protein>
    <submittedName>
        <fullName evidence="2">DUF2254 domain-containing protein</fullName>
    </submittedName>
</protein>
<feature type="transmembrane region" description="Helical" evidence="1">
    <location>
        <begin position="145"/>
        <end position="167"/>
    </location>
</feature>
<comment type="caution">
    <text evidence="2">The sequence shown here is derived from an EMBL/GenBank/DDBJ whole genome shotgun (WGS) entry which is preliminary data.</text>
</comment>
<name>A0ABT7PDP2_9BACT</name>
<feature type="transmembrane region" description="Helical" evidence="1">
    <location>
        <begin position="12"/>
        <end position="35"/>
    </location>
</feature>
<reference evidence="2 3" key="1">
    <citation type="submission" date="2023-06" db="EMBL/GenBank/DDBJ databases">
        <title>Roseiconus lacunae JC819 isolated from Gulf of Mannar region, Tamil Nadu.</title>
        <authorList>
            <person name="Pk S."/>
            <person name="Ch S."/>
            <person name="Ch V.R."/>
        </authorList>
    </citation>
    <scope>NUCLEOTIDE SEQUENCE [LARGE SCALE GENOMIC DNA]</scope>
    <source>
        <strain evidence="2 3">JC819</strain>
    </source>
</reference>
<dbReference type="Proteomes" id="UP001239462">
    <property type="component" value="Unassembled WGS sequence"/>
</dbReference>
<keyword evidence="1" id="KW-1133">Transmembrane helix</keyword>
<sequence length="423" mass="46554">MKAQIQQVAYRISGSYWFVPTLMAIVSLIASRFTIEIDRSIGVDWVEMVPIAALNQPEGARALLATVAGSMITVAGVTFSLTMVTVSHATSHYGPRLLDNMMRDRGNQVTLGTFVATFLYCLMVLRTVRSGDPDNEALQTTLFVPHLSVLIAFLLTLASVGVLIYFIHHIPESIHISNVLDNISRMAESKVGELFPEMLGEPRSSDSIEAIDWSDGLAVRSTRFGYLQGIDESGLMETAIQHGAVIHLLIRPGDRVLLGQQIATIKPSNGAADADTTPLIDALIRCLAIGNSRTPTQDLFFILHQFVEIAIRALSPGVNDPFTAIQCIDQIANSITLISLRKLPNPFRVDDEGHLRVVTVGLDWKQIIEESIDVLLPYALTDANVKAHLEETIKQIRSVTKVPQLDEQLDRLESELVAWKPLS</sequence>
<proteinExistence type="predicted"/>
<keyword evidence="3" id="KW-1185">Reference proteome</keyword>
<accession>A0ABT7PDP2</accession>
<feature type="transmembrane region" description="Helical" evidence="1">
    <location>
        <begin position="62"/>
        <end position="86"/>
    </location>
</feature>
<evidence type="ECO:0000313" key="3">
    <source>
        <dbReference type="Proteomes" id="UP001239462"/>
    </source>
</evidence>
<dbReference type="EMBL" id="JASZZN010000002">
    <property type="protein sequence ID" value="MDM4014404.1"/>
    <property type="molecule type" value="Genomic_DNA"/>
</dbReference>
<organism evidence="2 3">
    <name type="scientific">Roseiconus lacunae</name>
    <dbReference type="NCBI Taxonomy" id="2605694"/>
    <lineage>
        <taxon>Bacteria</taxon>
        <taxon>Pseudomonadati</taxon>
        <taxon>Planctomycetota</taxon>
        <taxon>Planctomycetia</taxon>
        <taxon>Pirellulales</taxon>
        <taxon>Pirellulaceae</taxon>
        <taxon>Roseiconus</taxon>
    </lineage>
</organism>
<dbReference type="Pfam" id="PF10011">
    <property type="entry name" value="DUF2254"/>
    <property type="match status" value="1"/>
</dbReference>